<sequence length="188" mass="21747">MEVPGVYQIPNGPKNLETLFPDLDWPRIAEYFIEVLNAEEAVVATCGRVIHETYCENIRIHFINYLGGVDAINFELWQETHKSQSESWQALSSNIKREGGTRRFKVTANDTYRVTTIVYSEAEMEWLKEVLDSPMAWMEWKGVQGQADDYLPITIVDSSVVTRAVSDRYQYEFTIEYTMSNSDLTIRN</sequence>
<reference evidence="1 2" key="1">
    <citation type="submission" date="2016-11" db="EMBL/GenBank/DDBJ databases">
        <authorList>
            <person name="Jaros S."/>
            <person name="Januszkiewicz K."/>
            <person name="Wedrychowicz H."/>
        </authorList>
    </citation>
    <scope>NUCLEOTIDE SEQUENCE [LARGE SCALE GENOMIC DNA]</scope>
    <source>
        <strain evidence="1 2">DSM 27406</strain>
    </source>
</reference>
<organism evidence="1 2">
    <name type="scientific">Chitinophaga jiangningensis</name>
    <dbReference type="NCBI Taxonomy" id="1419482"/>
    <lineage>
        <taxon>Bacteria</taxon>
        <taxon>Pseudomonadati</taxon>
        <taxon>Bacteroidota</taxon>
        <taxon>Chitinophagia</taxon>
        <taxon>Chitinophagales</taxon>
        <taxon>Chitinophagaceae</taxon>
        <taxon>Chitinophaga</taxon>
    </lineage>
</organism>
<dbReference type="STRING" id="1419482.SAMN05444266_101618"/>
<dbReference type="EMBL" id="FRBL01000001">
    <property type="protein sequence ID" value="SHK92863.1"/>
    <property type="molecule type" value="Genomic_DNA"/>
</dbReference>
<dbReference type="OrthoDB" id="641993at2"/>
<evidence type="ECO:0000313" key="2">
    <source>
        <dbReference type="Proteomes" id="UP000184420"/>
    </source>
</evidence>
<name>A0A1M6WGE6_9BACT</name>
<keyword evidence="2" id="KW-1185">Reference proteome</keyword>
<proteinExistence type="predicted"/>
<dbReference type="RefSeq" id="WP_073077890.1">
    <property type="nucleotide sequence ID" value="NZ_FRBL01000001.1"/>
</dbReference>
<protein>
    <submittedName>
        <fullName evidence="1">Uncharacterized protein</fullName>
    </submittedName>
</protein>
<evidence type="ECO:0000313" key="1">
    <source>
        <dbReference type="EMBL" id="SHK92863.1"/>
    </source>
</evidence>
<gene>
    <name evidence="1" type="ORF">SAMN05444266_101618</name>
</gene>
<accession>A0A1M6WGE6</accession>
<dbReference type="Proteomes" id="UP000184420">
    <property type="component" value="Unassembled WGS sequence"/>
</dbReference>
<dbReference type="AlphaFoldDB" id="A0A1M6WGE6"/>